<evidence type="ECO:0000256" key="1">
    <source>
        <dbReference type="ARBA" id="ARBA00007705"/>
    </source>
</evidence>
<dbReference type="EC" id="2.7.7.7" evidence="2"/>
<evidence type="ECO:0000256" key="7">
    <source>
        <dbReference type="ARBA" id="ARBA00023125"/>
    </source>
</evidence>
<reference evidence="10" key="1">
    <citation type="journal article" date="2014" name="ISME J.">
        <title>Shotgun metagenomics indicates novel family A DNA polymerases predominate within marine virioplankton.</title>
        <authorList>
            <person name="Schmidt H.F."/>
            <person name="Sakowski E.G."/>
            <person name="Williamson S.J."/>
            <person name="Polson S.W."/>
            <person name="Wommack K."/>
        </authorList>
    </citation>
    <scope>NUCLEOTIDE SEQUENCE</scope>
</reference>
<dbReference type="InterPro" id="IPR002298">
    <property type="entry name" value="DNA_polymerase_A"/>
</dbReference>
<proteinExistence type="inferred from homology"/>
<keyword evidence="3" id="KW-0808">Transferase</keyword>
<dbReference type="GO" id="GO:0006302">
    <property type="term" value="P:double-strand break repair"/>
    <property type="evidence" value="ECO:0007669"/>
    <property type="project" value="TreeGrafter"/>
</dbReference>
<evidence type="ECO:0000256" key="6">
    <source>
        <dbReference type="ARBA" id="ARBA00022932"/>
    </source>
</evidence>
<keyword evidence="5" id="KW-0235">DNA replication</keyword>
<dbReference type="Gene3D" id="1.20.1060.10">
    <property type="entry name" value="Taq DNA Polymerase, Chain T, domain 4"/>
    <property type="match status" value="1"/>
</dbReference>
<dbReference type="Pfam" id="PF00476">
    <property type="entry name" value="DNA_pol_A"/>
    <property type="match status" value="1"/>
</dbReference>
<dbReference type="GO" id="GO:0003677">
    <property type="term" value="F:DNA binding"/>
    <property type="evidence" value="ECO:0007669"/>
    <property type="project" value="UniProtKB-KW"/>
</dbReference>
<dbReference type="SMART" id="SM00482">
    <property type="entry name" value="POLAc"/>
    <property type="match status" value="1"/>
</dbReference>
<dbReference type="PRINTS" id="PR00868">
    <property type="entry name" value="DNAPOLI"/>
</dbReference>
<dbReference type="PANTHER" id="PTHR10133:SF27">
    <property type="entry name" value="DNA POLYMERASE NU"/>
    <property type="match status" value="1"/>
</dbReference>
<comment type="similarity">
    <text evidence="1">Belongs to the DNA polymerase type-A family.</text>
</comment>
<keyword evidence="4" id="KW-0548">Nucleotidyltransferase</keyword>
<dbReference type="SUPFAM" id="SSF56672">
    <property type="entry name" value="DNA/RNA polymerases"/>
    <property type="match status" value="1"/>
</dbReference>
<evidence type="ECO:0000256" key="5">
    <source>
        <dbReference type="ARBA" id="ARBA00022705"/>
    </source>
</evidence>
<dbReference type="Gene3D" id="3.30.70.370">
    <property type="match status" value="1"/>
</dbReference>
<dbReference type="GO" id="GO:0006261">
    <property type="term" value="P:DNA-templated DNA replication"/>
    <property type="evidence" value="ECO:0007669"/>
    <property type="project" value="InterPro"/>
</dbReference>
<evidence type="ECO:0000256" key="4">
    <source>
        <dbReference type="ARBA" id="ARBA00022695"/>
    </source>
</evidence>
<keyword evidence="7" id="KW-0238">DNA-binding</keyword>
<dbReference type="PANTHER" id="PTHR10133">
    <property type="entry name" value="DNA POLYMERASE I"/>
    <property type="match status" value="1"/>
</dbReference>
<dbReference type="PROSITE" id="PS00447">
    <property type="entry name" value="DNA_POLYMERASE_A"/>
    <property type="match status" value="1"/>
</dbReference>
<protein>
    <recommendedName>
        <fullName evidence="2">DNA-directed DNA polymerase</fullName>
        <ecNumber evidence="2">2.7.7.7</ecNumber>
    </recommendedName>
</protein>
<dbReference type="InterPro" id="IPR043502">
    <property type="entry name" value="DNA/RNA_pol_sf"/>
</dbReference>
<evidence type="ECO:0000256" key="3">
    <source>
        <dbReference type="ARBA" id="ARBA00022679"/>
    </source>
</evidence>
<keyword evidence="6" id="KW-0239">DNA-directed DNA polymerase</keyword>
<dbReference type="Gene3D" id="1.10.150.20">
    <property type="entry name" value="5' to 3' exonuclease, C-terminal subdomain"/>
    <property type="match status" value="1"/>
</dbReference>
<organism evidence="10">
    <name type="scientific">uncultured virus</name>
    <dbReference type="NCBI Taxonomy" id="340016"/>
    <lineage>
        <taxon>Viruses</taxon>
        <taxon>environmental samples</taxon>
    </lineage>
</organism>
<dbReference type="InterPro" id="IPR019760">
    <property type="entry name" value="DNA-dir_DNA_pol_A_CS"/>
</dbReference>
<dbReference type="GO" id="GO:0003887">
    <property type="term" value="F:DNA-directed DNA polymerase activity"/>
    <property type="evidence" value="ECO:0007669"/>
    <property type="project" value="UniProtKB-KW"/>
</dbReference>
<dbReference type="EMBL" id="KF514517">
    <property type="protein sequence ID" value="AGX13809.1"/>
    <property type="molecule type" value="Genomic_DNA"/>
</dbReference>
<name>U3RH60_9VIRU</name>
<evidence type="ECO:0000313" key="10">
    <source>
        <dbReference type="EMBL" id="AGX13809.1"/>
    </source>
</evidence>
<evidence type="ECO:0000256" key="8">
    <source>
        <dbReference type="ARBA" id="ARBA00049244"/>
    </source>
</evidence>
<comment type="catalytic activity">
    <reaction evidence="8">
        <text>DNA(n) + a 2'-deoxyribonucleoside 5'-triphosphate = DNA(n+1) + diphosphate</text>
        <dbReference type="Rhea" id="RHEA:22508"/>
        <dbReference type="Rhea" id="RHEA-COMP:17339"/>
        <dbReference type="Rhea" id="RHEA-COMP:17340"/>
        <dbReference type="ChEBI" id="CHEBI:33019"/>
        <dbReference type="ChEBI" id="CHEBI:61560"/>
        <dbReference type="ChEBI" id="CHEBI:173112"/>
        <dbReference type="EC" id="2.7.7.7"/>
    </reaction>
</comment>
<accession>U3RH60</accession>
<evidence type="ECO:0000256" key="2">
    <source>
        <dbReference type="ARBA" id="ARBA00012417"/>
    </source>
</evidence>
<sequence length="362" mass="41002">MDVEVWAATSVAKAFDKLSLPYDRTPTGQPKFDKNFLSTHDSPLAKMVVECREINKARTTFIESITKHSHRGRIHAEIHQMRSDQGGTVTGRFSYSNPNLQQIPARHGILGPLIRSIFIPEKDHEWGIFDYSQQEPRLVVHYANLRHFTGAGKFVDSYQEDETTDFHTMVSEMADIPRKQAKTINLGLFYGMGKGKLMSQLGVNLETASELLASYNERVPFVKQLMNDTMNKAGKKGYLSTLEGRRCRFDQWEPTNEWGQKSLPLAEAQQQYGEHMIKRAWTYKALNRLIQGSAADQTKKAMLELDKEGYLAHIQVHDELDFSVASDADKAKIKEIMENCVELSVPSKVDVECGDNWGDAGD</sequence>
<evidence type="ECO:0000259" key="9">
    <source>
        <dbReference type="SMART" id="SM00482"/>
    </source>
</evidence>
<feature type="domain" description="DNA-directed DNA polymerase family A palm" evidence="9">
    <location>
        <begin position="111"/>
        <end position="328"/>
    </location>
</feature>
<dbReference type="InterPro" id="IPR001098">
    <property type="entry name" value="DNA-dir_DNA_pol_A_palm_dom"/>
</dbReference>